<name>A0ABU5RU58_9CYAN</name>
<gene>
    <name evidence="1" type="ORF">VB738_08480</name>
</gene>
<organism evidence="1 2">
    <name type="scientific">Cyanobium gracile UHCC 0139</name>
    <dbReference type="NCBI Taxonomy" id="3110308"/>
    <lineage>
        <taxon>Bacteria</taxon>
        <taxon>Bacillati</taxon>
        <taxon>Cyanobacteriota</taxon>
        <taxon>Cyanophyceae</taxon>
        <taxon>Synechococcales</taxon>
        <taxon>Prochlorococcaceae</taxon>
        <taxon>Cyanobium</taxon>
    </lineage>
</organism>
<keyword evidence="2" id="KW-1185">Reference proteome</keyword>
<evidence type="ECO:0000313" key="1">
    <source>
        <dbReference type="EMBL" id="MEA5391294.1"/>
    </source>
</evidence>
<proteinExistence type="predicted"/>
<reference evidence="1 2" key="1">
    <citation type="submission" date="2023-12" db="EMBL/GenBank/DDBJ databases">
        <title>Baltic Sea Cyanobacteria.</title>
        <authorList>
            <person name="Delbaje E."/>
            <person name="Fewer D.P."/>
            <person name="Shishido T.K."/>
        </authorList>
    </citation>
    <scope>NUCLEOTIDE SEQUENCE [LARGE SCALE GENOMIC DNA]</scope>
    <source>
        <strain evidence="1 2">UHCC 0139</strain>
    </source>
</reference>
<dbReference type="EMBL" id="JAYGHX010000004">
    <property type="protein sequence ID" value="MEA5391294.1"/>
    <property type="molecule type" value="Genomic_DNA"/>
</dbReference>
<comment type="caution">
    <text evidence="1">The sequence shown here is derived from an EMBL/GenBank/DDBJ whole genome shotgun (WGS) entry which is preliminary data.</text>
</comment>
<evidence type="ECO:0000313" key="2">
    <source>
        <dbReference type="Proteomes" id="UP001304461"/>
    </source>
</evidence>
<sequence>MTECLGKTQVEMLVNTPDLIMADLRRTPRSTLAEVASTIGKSVCAVERAIAKLVDAGKLCHVGFKIDGYLTVLE</sequence>
<dbReference type="RefSeq" id="WP_323305335.1">
    <property type="nucleotide sequence ID" value="NZ_JAYGHX010000004.1"/>
</dbReference>
<evidence type="ECO:0008006" key="3">
    <source>
        <dbReference type="Google" id="ProtNLM"/>
    </source>
</evidence>
<accession>A0ABU5RU58</accession>
<protein>
    <recommendedName>
        <fullName evidence="3">MarR family transcriptional regulator</fullName>
    </recommendedName>
</protein>
<dbReference type="Proteomes" id="UP001304461">
    <property type="component" value="Unassembled WGS sequence"/>
</dbReference>